<protein>
    <submittedName>
        <fullName evidence="7">NAD-glutamate dehydrogenase</fullName>
    </submittedName>
</protein>
<reference evidence="7 8" key="1">
    <citation type="submission" date="2018-07" db="EMBL/GenBank/DDBJ databases">
        <title>Desertimonas flava gen. nov. sp. nov.</title>
        <authorList>
            <person name="Liu S."/>
        </authorList>
    </citation>
    <scope>NUCLEOTIDE SEQUENCE [LARGE SCALE GENOMIC DNA]</scope>
    <source>
        <strain evidence="7 8">16Sb5-5</strain>
    </source>
</reference>
<feature type="compositionally biased region" description="Basic and acidic residues" evidence="1">
    <location>
        <begin position="329"/>
        <end position="339"/>
    </location>
</feature>
<feature type="domain" description="NAD-glutamate dehydrogenase ACT3" evidence="6">
    <location>
        <begin position="611"/>
        <end position="683"/>
    </location>
</feature>
<evidence type="ECO:0000313" key="7">
    <source>
        <dbReference type="EMBL" id="RCK70930.1"/>
    </source>
</evidence>
<gene>
    <name evidence="7" type="ORF">DT076_00085</name>
</gene>
<dbReference type="PIRSF" id="PIRSF036761">
    <property type="entry name" value="GDH_Mll4104"/>
    <property type="match status" value="1"/>
</dbReference>
<evidence type="ECO:0000259" key="3">
    <source>
        <dbReference type="Pfam" id="PF21074"/>
    </source>
</evidence>
<dbReference type="InterPro" id="IPR028971">
    <property type="entry name" value="NAD-GDH_cat"/>
</dbReference>
<evidence type="ECO:0000313" key="8">
    <source>
        <dbReference type="Proteomes" id="UP000252770"/>
    </source>
</evidence>
<evidence type="ECO:0000259" key="6">
    <source>
        <dbReference type="Pfam" id="PF21077"/>
    </source>
</evidence>
<dbReference type="GO" id="GO:0004069">
    <property type="term" value="F:L-aspartate:2-oxoglutarate aminotransferase activity"/>
    <property type="evidence" value="ECO:0007669"/>
    <property type="project" value="InterPro"/>
</dbReference>
<dbReference type="GO" id="GO:0004352">
    <property type="term" value="F:glutamate dehydrogenase (NAD+) activity"/>
    <property type="evidence" value="ECO:0007669"/>
    <property type="project" value="InterPro"/>
</dbReference>
<evidence type="ECO:0000259" key="4">
    <source>
        <dbReference type="Pfam" id="PF21075"/>
    </source>
</evidence>
<dbReference type="SUPFAM" id="SSF53223">
    <property type="entry name" value="Aminoacid dehydrogenase-like, N-terminal domain"/>
    <property type="match status" value="1"/>
</dbReference>
<dbReference type="InterPro" id="IPR007780">
    <property type="entry name" value="NAD_Glu_DH_bac"/>
</dbReference>
<dbReference type="InterPro" id="IPR049064">
    <property type="entry name" value="NAD_Glu_DH_ACT3"/>
</dbReference>
<evidence type="ECO:0000256" key="1">
    <source>
        <dbReference type="SAM" id="MobiDB-lite"/>
    </source>
</evidence>
<dbReference type="Pfam" id="PF05088">
    <property type="entry name" value="Bac_GDH_CD"/>
    <property type="match status" value="1"/>
</dbReference>
<dbReference type="PANTHER" id="PTHR43403">
    <property type="entry name" value="NAD-SPECIFIC GLUTAMATE DEHYDROGENASE"/>
    <property type="match status" value="1"/>
</dbReference>
<keyword evidence="8" id="KW-1185">Reference proteome</keyword>
<evidence type="ECO:0000259" key="5">
    <source>
        <dbReference type="Pfam" id="PF21076"/>
    </source>
</evidence>
<dbReference type="EMBL" id="QOUI01000001">
    <property type="protein sequence ID" value="RCK70930.1"/>
    <property type="molecule type" value="Genomic_DNA"/>
</dbReference>
<dbReference type="Pfam" id="PF21079">
    <property type="entry name" value="GDH_HM2"/>
    <property type="match status" value="1"/>
</dbReference>
<feature type="domain" description="NAD-specific glutamate dehydrogenase C-terminal" evidence="3">
    <location>
        <begin position="1345"/>
        <end position="1679"/>
    </location>
</feature>
<feature type="region of interest" description="Disordered" evidence="1">
    <location>
        <begin position="324"/>
        <end position="344"/>
    </location>
</feature>
<dbReference type="Pfam" id="PF21073">
    <property type="entry name" value="GDH_HM1"/>
    <property type="match status" value="1"/>
</dbReference>
<dbReference type="Pfam" id="PF21075">
    <property type="entry name" value="GDH_ACT1"/>
    <property type="match status" value="1"/>
</dbReference>
<sequence length="1686" mass="186374">MPGAVPSGCAQRPQPSRDAPRTSPSVGGGGTPPCPRTGSTARGPGSAVTTTAARVQETAEELRRRRVAELARHGARLAESVGQDPARAEEFLQHYFRHVDEGVLQRDADDVVGLVAAHFRAAGRRPGDTPVLRLSTPHREDDGWAAPGEAVVLQLVNADRPFLVDSVTMEVIRQGWAIGELFHPQFWVRREEDGRLTDVLHGAEAATDSRAVAESWIHIELTPGSSRRMTADDLDRLRDGLLRVLEDVRVVVDDYEPMQERVRETCEELAGRAMPVSDSERSSSIELLRWLAEGHFTFLGYQEYRLDVGEASRRYVPVPGTGLGILSDGRPDREDEPQRFHANPPTAERPVLVVVTKDNVRSRVHRPSYLDYVGVRLFDAEGRVLGERRFLGLFAHSAYTEPVTRIPVLKEKSAEVLARTGYAADSHGGKAVMRVLSSYPRDEMFQTTAAELAPTVEEISRLRERRQVRLFARRDPYGRYLSCLVYFPRDRYTTAVRLRIERVLSEALRAESVGYQATVTESVLARLHLVARMPADRRLGTYDVPALERALTDATRSWNDLLLEQVAEHPDLVGVPELEQVFPEGYKEDFAPRQGVLDLTQLLTLDEHRQMAQAMYVPDEPTDTADLRLKVFRTTPMPLSQVLPHLSSFGIEVLDERPYEVRLPGDRRAYVLDFGLRVPGGAEALDERWRPADRERFTAAFAAAHSGRCESDQLNRLVLAAGLGWEQVSWLRAISRYLRQGGTNFSQSYIASALVANVGLVRLLVRLFELRFRPREVTSDPSTRDADCSPPGEGEVAELVEQIGAGLDEVASLDQDRILRAFLAVVQAVVRTNAFRDDAQALAFKLLPGRLRELLPAPRPAFEIFVYSPRVEGVHLRFGAVARGGLRWSDRPEDFRTEVLGLVKAQMVKNTVIVPVGAKGGFYCKQLPDPSDRQAWLAEGQACYRVFISSLLDVTDDISLGDSDGGEVRHPPQVVRHDADDPYLVVAADKGTATFSDLANAISLERGFWLGDAFASGGSVGYDHKGMGITARGAWESVRRHFREMGVDCQREDFTCVGIGDMSGDVFGNGMLLSEHTRLVAAFDHRHVFLDPDPDPATSFAERRRLFGLARSSWDDYDRALLSDGGGVFPRTAKSIPVHPRVRERLGLADDVTALSPPELISAILRAPVDLLWNGGIGTYVKASDETHAEVGDKAGDAIRVDGRDLRVRCVGEGGNLGLTQRGRIEYARGGGRINTDFIDNSAGVDTSDHEVNIKILLDAAIAAGTLAAEDREPLLASMTDDVAALVLEHNYDQNLALANGLHQAVSMAPVHESWMRRLTRLGVLDRQIEFLPDSEEMARRVAAGEGLTAPELATLLSYTKIWLEREVLGTDLPDDPYLADRLVQYFPPRLREEQAAVMPEHRLHREIITTVAVNRFVNSAGITAVHRLGEETQAAPQDVIRAQLAARAIFSAGRHETQLRQLDHRVDAALQTRLRIELRTLVERGTRWVLSHRRAPIDVAAVVGQFTEGVQRVREAMPQLLSGRDGEVYARRLEELRGLGVGEELAAAVAGLPYLQGALAVVQIAEQVERDPVAVAGVHYRLSERLGLDRLQRRVAALPRSEQWDAMARNALRDELGTVHSQLTSEVLARSGSADGAEALEAWWQANPGAEATVASLEEICDADPTLARMSVGLRMVRSLLPTPS</sequence>
<dbReference type="InterPro" id="IPR024727">
    <property type="entry name" value="NAD_Glu_DH_N_ACT1"/>
</dbReference>
<dbReference type="InterPro" id="IPR036291">
    <property type="entry name" value="NAD(P)-bd_dom_sf"/>
</dbReference>
<dbReference type="PANTHER" id="PTHR43403:SF1">
    <property type="entry name" value="NAD-SPECIFIC GLUTAMATE DEHYDROGENASE"/>
    <property type="match status" value="1"/>
</dbReference>
<dbReference type="SUPFAM" id="SSF51735">
    <property type="entry name" value="NAD(P)-binding Rossmann-fold domains"/>
    <property type="match status" value="1"/>
</dbReference>
<proteinExistence type="predicted"/>
<dbReference type="Pfam" id="PF21078">
    <property type="entry name" value="GDH_HM3"/>
    <property type="match status" value="1"/>
</dbReference>
<dbReference type="Proteomes" id="UP000252770">
    <property type="component" value="Unassembled WGS sequence"/>
</dbReference>
<comment type="caution">
    <text evidence="7">The sequence shown here is derived from an EMBL/GenBank/DDBJ whole genome shotgun (WGS) entry which is preliminary data.</text>
</comment>
<feature type="domain" description="NAD-glutamate dehydrogenase ACT2" evidence="5">
    <location>
        <begin position="469"/>
        <end position="559"/>
    </location>
</feature>
<dbReference type="InterPro" id="IPR049059">
    <property type="entry name" value="NAD_Glu_DH_HM1"/>
</dbReference>
<dbReference type="InterPro" id="IPR049058">
    <property type="entry name" value="NAD_Glu_DH_HM2"/>
</dbReference>
<dbReference type="Pfam" id="PF21077">
    <property type="entry name" value="GDH_ACT3"/>
    <property type="match status" value="1"/>
</dbReference>
<evidence type="ECO:0000259" key="2">
    <source>
        <dbReference type="Pfam" id="PF05088"/>
    </source>
</evidence>
<dbReference type="Pfam" id="PF21076">
    <property type="entry name" value="GDH_ACT2"/>
    <property type="match status" value="1"/>
</dbReference>
<dbReference type="InterPro" id="IPR048381">
    <property type="entry name" value="GDH_C"/>
</dbReference>
<dbReference type="Pfam" id="PF21074">
    <property type="entry name" value="GDH_C"/>
    <property type="match status" value="1"/>
</dbReference>
<dbReference type="GO" id="GO:0006538">
    <property type="term" value="P:L-glutamate catabolic process"/>
    <property type="evidence" value="ECO:0007669"/>
    <property type="project" value="InterPro"/>
</dbReference>
<dbReference type="InterPro" id="IPR049062">
    <property type="entry name" value="NAD_Glu_DH_ACT2"/>
</dbReference>
<feature type="domain" description="NAD-glutamate dehydrogenase N-terminal ACT1" evidence="4">
    <location>
        <begin position="91"/>
        <end position="227"/>
    </location>
</feature>
<feature type="region of interest" description="Disordered" evidence="1">
    <location>
        <begin position="1"/>
        <end position="53"/>
    </location>
</feature>
<dbReference type="InterPro" id="IPR046346">
    <property type="entry name" value="Aminoacid_DH-like_N_sf"/>
</dbReference>
<name>A0A367YYL4_9ACTN</name>
<organism evidence="7 8">
    <name type="scientific">Desertihabitans brevis</name>
    <dbReference type="NCBI Taxonomy" id="2268447"/>
    <lineage>
        <taxon>Bacteria</taxon>
        <taxon>Bacillati</taxon>
        <taxon>Actinomycetota</taxon>
        <taxon>Actinomycetes</taxon>
        <taxon>Propionibacteriales</taxon>
        <taxon>Propionibacteriaceae</taxon>
        <taxon>Desertihabitans</taxon>
    </lineage>
</organism>
<accession>A0A367YYL4</accession>
<dbReference type="InterPro" id="IPR049056">
    <property type="entry name" value="NAD_Glu_DH_HM3"/>
</dbReference>
<feature type="domain" description="NAD-glutamate dehydrogenase catalytic" evidence="2">
    <location>
        <begin position="803"/>
        <end position="1299"/>
    </location>
</feature>